<evidence type="ECO:0000313" key="1">
    <source>
        <dbReference type="EMBL" id="KAK7848453.1"/>
    </source>
</evidence>
<dbReference type="EMBL" id="PKMF04000127">
    <property type="protein sequence ID" value="KAK7848453.1"/>
    <property type="molecule type" value="Genomic_DNA"/>
</dbReference>
<protein>
    <submittedName>
        <fullName evidence="1">Uncharacterized protein</fullName>
    </submittedName>
</protein>
<gene>
    <name evidence="1" type="ORF">CFP56_004993</name>
</gene>
<evidence type="ECO:0000313" key="2">
    <source>
        <dbReference type="Proteomes" id="UP000237347"/>
    </source>
</evidence>
<name>A0AAW0LC24_QUESU</name>
<reference evidence="1 2" key="1">
    <citation type="journal article" date="2018" name="Sci. Data">
        <title>The draft genome sequence of cork oak.</title>
        <authorList>
            <person name="Ramos A.M."/>
            <person name="Usie A."/>
            <person name="Barbosa P."/>
            <person name="Barros P.M."/>
            <person name="Capote T."/>
            <person name="Chaves I."/>
            <person name="Simoes F."/>
            <person name="Abreu I."/>
            <person name="Carrasquinho I."/>
            <person name="Faro C."/>
            <person name="Guimaraes J.B."/>
            <person name="Mendonca D."/>
            <person name="Nobrega F."/>
            <person name="Rodrigues L."/>
            <person name="Saibo N.J.M."/>
            <person name="Varela M.C."/>
            <person name="Egas C."/>
            <person name="Matos J."/>
            <person name="Miguel C.M."/>
            <person name="Oliveira M.M."/>
            <person name="Ricardo C.P."/>
            <person name="Goncalves S."/>
        </authorList>
    </citation>
    <scope>NUCLEOTIDE SEQUENCE [LARGE SCALE GENOMIC DNA]</scope>
    <source>
        <strain evidence="2">cv. HL8</strain>
    </source>
</reference>
<sequence length="137" mass="14526">MCVHSKMGVDNFVVLQIEGTNPRALPCWAPPCTAATSGSSAANGVGGRGCSCINVAPNCRVRGTSFPGSSFQGLMTSCLAFESCNQYYASNASFSSLFGSSNVRVPSNRRHTRFNRAVHSGTPHSSLASPFFFLTKH</sequence>
<organism evidence="1 2">
    <name type="scientific">Quercus suber</name>
    <name type="common">Cork oak</name>
    <dbReference type="NCBI Taxonomy" id="58331"/>
    <lineage>
        <taxon>Eukaryota</taxon>
        <taxon>Viridiplantae</taxon>
        <taxon>Streptophyta</taxon>
        <taxon>Embryophyta</taxon>
        <taxon>Tracheophyta</taxon>
        <taxon>Spermatophyta</taxon>
        <taxon>Magnoliopsida</taxon>
        <taxon>eudicotyledons</taxon>
        <taxon>Gunneridae</taxon>
        <taxon>Pentapetalae</taxon>
        <taxon>rosids</taxon>
        <taxon>fabids</taxon>
        <taxon>Fagales</taxon>
        <taxon>Fagaceae</taxon>
        <taxon>Quercus</taxon>
    </lineage>
</organism>
<keyword evidence="2" id="KW-1185">Reference proteome</keyword>
<proteinExistence type="predicted"/>
<dbReference type="Proteomes" id="UP000237347">
    <property type="component" value="Unassembled WGS sequence"/>
</dbReference>
<dbReference type="AlphaFoldDB" id="A0AAW0LC24"/>
<comment type="caution">
    <text evidence="1">The sequence shown here is derived from an EMBL/GenBank/DDBJ whole genome shotgun (WGS) entry which is preliminary data.</text>
</comment>
<accession>A0AAW0LC24</accession>